<dbReference type="AlphaFoldDB" id="A0A5B0RSH7"/>
<evidence type="ECO:0000313" key="1">
    <source>
        <dbReference type="EMBL" id="KAA1128840.1"/>
    </source>
</evidence>
<dbReference type="GO" id="GO:0004497">
    <property type="term" value="F:monooxygenase activity"/>
    <property type="evidence" value="ECO:0007669"/>
    <property type="project" value="InterPro"/>
</dbReference>
<dbReference type="GO" id="GO:0016705">
    <property type="term" value="F:oxidoreductase activity, acting on paired donors, with incorporation or reduction of molecular oxygen"/>
    <property type="evidence" value="ECO:0007669"/>
    <property type="project" value="InterPro"/>
</dbReference>
<proteinExistence type="predicted"/>
<gene>
    <name evidence="1" type="ORF">PGTUg99_025822</name>
</gene>
<sequence>MGSLKAGLSGQKTEPFAEAFDYVQKQLDLRFIMTAIWVRLGRFVGNRPKMIEACRTLENYAYELIDSRAANPNKDTQVYQDLLGIPLITDVTK</sequence>
<dbReference type="GO" id="GO:0005506">
    <property type="term" value="F:iron ion binding"/>
    <property type="evidence" value="ECO:0007669"/>
    <property type="project" value="InterPro"/>
</dbReference>
<comment type="caution">
    <text evidence="1">The sequence shown here is derived from an EMBL/GenBank/DDBJ whole genome shotgun (WGS) entry which is preliminary data.</text>
</comment>
<reference evidence="1 2" key="1">
    <citation type="submission" date="2019-05" db="EMBL/GenBank/DDBJ databases">
        <title>Emergence of the Ug99 lineage of the wheat stem rust pathogen through somatic hybridization.</title>
        <authorList>
            <person name="Li F."/>
            <person name="Upadhyaya N.M."/>
            <person name="Sperschneider J."/>
            <person name="Matny O."/>
            <person name="Nguyen-Phuc H."/>
            <person name="Mago R."/>
            <person name="Raley C."/>
            <person name="Miller M.E."/>
            <person name="Silverstein K.A.T."/>
            <person name="Henningsen E."/>
            <person name="Hirsch C.D."/>
            <person name="Visser B."/>
            <person name="Pretorius Z.A."/>
            <person name="Steffenson B.J."/>
            <person name="Schwessinger B."/>
            <person name="Dodds P.N."/>
            <person name="Figueroa M."/>
        </authorList>
    </citation>
    <scope>NUCLEOTIDE SEQUENCE [LARGE SCALE GENOMIC DNA]</scope>
    <source>
        <strain evidence="1 2">Ug99</strain>
    </source>
</reference>
<organism evidence="1 2">
    <name type="scientific">Puccinia graminis f. sp. tritici</name>
    <dbReference type="NCBI Taxonomy" id="56615"/>
    <lineage>
        <taxon>Eukaryota</taxon>
        <taxon>Fungi</taxon>
        <taxon>Dikarya</taxon>
        <taxon>Basidiomycota</taxon>
        <taxon>Pucciniomycotina</taxon>
        <taxon>Pucciniomycetes</taxon>
        <taxon>Pucciniales</taxon>
        <taxon>Pucciniaceae</taxon>
        <taxon>Puccinia</taxon>
    </lineage>
</organism>
<dbReference type="EMBL" id="VDEP01000139">
    <property type="protein sequence ID" value="KAA1128840.1"/>
    <property type="molecule type" value="Genomic_DNA"/>
</dbReference>
<dbReference type="SUPFAM" id="SSF48264">
    <property type="entry name" value="Cytochrome P450"/>
    <property type="match status" value="1"/>
</dbReference>
<dbReference type="Proteomes" id="UP000325313">
    <property type="component" value="Unassembled WGS sequence"/>
</dbReference>
<dbReference type="GO" id="GO:0020037">
    <property type="term" value="F:heme binding"/>
    <property type="evidence" value="ECO:0007669"/>
    <property type="project" value="InterPro"/>
</dbReference>
<name>A0A5B0RSH7_PUCGR</name>
<accession>A0A5B0RSH7</accession>
<evidence type="ECO:0000313" key="2">
    <source>
        <dbReference type="Proteomes" id="UP000325313"/>
    </source>
</evidence>
<protein>
    <submittedName>
        <fullName evidence="1">Uncharacterized protein</fullName>
    </submittedName>
</protein>
<dbReference type="InterPro" id="IPR036396">
    <property type="entry name" value="Cyt_P450_sf"/>
</dbReference>